<dbReference type="PANTHER" id="PTHR32024">
    <property type="entry name" value="TRK SYSTEM POTASSIUM UPTAKE PROTEIN TRKG-RELATED"/>
    <property type="match status" value="1"/>
</dbReference>
<comment type="caution">
    <text evidence="11">The sequence shown here is derived from an EMBL/GenBank/DDBJ whole genome shotgun (WGS) entry which is preliminary data.</text>
</comment>
<evidence type="ECO:0000256" key="8">
    <source>
        <dbReference type="ARBA" id="ARBA00023065"/>
    </source>
</evidence>
<reference evidence="11 12" key="1">
    <citation type="submission" date="2021-06" db="EMBL/GenBank/DDBJ databases">
        <authorList>
            <person name="Sun Q."/>
            <person name="Li D."/>
        </authorList>
    </citation>
    <scope>NUCLEOTIDE SEQUENCE [LARGE SCALE GENOMIC DNA]</scope>
    <source>
        <strain evidence="11 12">MSJd-7</strain>
    </source>
</reference>
<keyword evidence="7 10" id="KW-1133">Transmembrane helix</keyword>
<feature type="transmembrane region" description="Helical" evidence="10">
    <location>
        <begin position="201"/>
        <end position="220"/>
    </location>
</feature>
<keyword evidence="5 10" id="KW-0812">Transmembrane</keyword>
<keyword evidence="12" id="KW-1185">Reference proteome</keyword>
<protein>
    <submittedName>
        <fullName evidence="11">TrkH family potassium uptake protein</fullName>
    </submittedName>
</protein>
<evidence type="ECO:0000313" key="11">
    <source>
        <dbReference type="EMBL" id="MBU5490346.1"/>
    </source>
</evidence>
<evidence type="ECO:0000256" key="9">
    <source>
        <dbReference type="ARBA" id="ARBA00023136"/>
    </source>
</evidence>
<evidence type="ECO:0000256" key="3">
    <source>
        <dbReference type="ARBA" id="ARBA00022475"/>
    </source>
</evidence>
<dbReference type="InterPro" id="IPR004772">
    <property type="entry name" value="TrkH"/>
</dbReference>
<dbReference type="Proteomes" id="UP000783588">
    <property type="component" value="Unassembled WGS sequence"/>
</dbReference>
<feature type="transmembrane region" description="Helical" evidence="10">
    <location>
        <begin position="21"/>
        <end position="41"/>
    </location>
</feature>
<feature type="transmembrane region" description="Helical" evidence="10">
    <location>
        <begin position="164"/>
        <end position="181"/>
    </location>
</feature>
<feature type="transmembrane region" description="Helical" evidence="10">
    <location>
        <begin position="136"/>
        <end position="157"/>
    </location>
</feature>
<keyword evidence="9 10" id="KW-0472">Membrane</keyword>
<evidence type="ECO:0000313" key="12">
    <source>
        <dbReference type="Proteomes" id="UP000783588"/>
    </source>
</evidence>
<dbReference type="EMBL" id="JAHLQI010000003">
    <property type="protein sequence ID" value="MBU5490346.1"/>
    <property type="molecule type" value="Genomic_DNA"/>
</dbReference>
<feature type="transmembrane region" description="Helical" evidence="10">
    <location>
        <begin position="359"/>
        <end position="380"/>
    </location>
</feature>
<evidence type="ECO:0000256" key="10">
    <source>
        <dbReference type="SAM" id="Phobius"/>
    </source>
</evidence>
<dbReference type="RefSeq" id="WP_216470010.1">
    <property type="nucleotide sequence ID" value="NZ_JAHLQI010000003.1"/>
</dbReference>
<keyword evidence="3" id="KW-1003">Cell membrane</keyword>
<sequence>MQNIFPMQRGHRRAARPGRTILLGFLFVILFGACLLHLPIAARDHSVTAFVDCLFTATSATCVTGLVVVDTWQHWTVFGQIVVLGLIQIGGLGVMSVTALVSFFMGRTITVRERLEMSASLSLDDISGIVRLMREVMLFTAAIELAGTALLSIRFIPQFGIAEGLWKAFFHAVSAFCNAGFDLMGQREAFSNLSDYAQDPLVNLVIIALIVMGGLGFLVWRDLRANRKWNRLSVHTRLVLIMTALLLIGGALAIFVLEYSNPQTLGNMPVGNRVLASLFQATTCRTAGFNTIDQGALRSGTAVICILLMFIGGSSGSTAGGIKTTSVAVLILAAWSVLRSRRDITVFHRRIEERLVLQAVALVMAALGLILMGSFILYTADNVSVERALYETTSAFSTTGLSENLTPTLGVVSKCWLILEMYLGRIGILTLGAAVFMRRIFEPKIRYPESKVIVG</sequence>
<gene>
    <name evidence="11" type="ORF">KQI75_06895</name>
</gene>
<dbReference type="InterPro" id="IPR003445">
    <property type="entry name" value="Cat_transpt"/>
</dbReference>
<comment type="subcellular location">
    <subcellularLocation>
        <location evidence="1">Cell membrane</location>
        <topology evidence="1">Multi-pass membrane protein</topology>
    </subcellularLocation>
</comment>
<feature type="transmembrane region" description="Helical" evidence="10">
    <location>
        <begin position="47"/>
        <end position="69"/>
    </location>
</feature>
<feature type="transmembrane region" description="Helical" evidence="10">
    <location>
        <begin position="81"/>
        <end position="105"/>
    </location>
</feature>
<evidence type="ECO:0000256" key="1">
    <source>
        <dbReference type="ARBA" id="ARBA00004651"/>
    </source>
</evidence>
<evidence type="ECO:0000256" key="7">
    <source>
        <dbReference type="ARBA" id="ARBA00022989"/>
    </source>
</evidence>
<name>A0ABS6ET93_9FIRM</name>
<feature type="transmembrane region" description="Helical" evidence="10">
    <location>
        <begin position="318"/>
        <end position="338"/>
    </location>
</feature>
<keyword evidence="2" id="KW-0813">Transport</keyword>
<dbReference type="NCBIfam" id="TIGR00933">
    <property type="entry name" value="2a38"/>
    <property type="match status" value="1"/>
</dbReference>
<keyword evidence="4" id="KW-0633">Potassium transport</keyword>
<keyword evidence="8" id="KW-0406">Ion transport</keyword>
<evidence type="ECO:0000256" key="5">
    <source>
        <dbReference type="ARBA" id="ARBA00022692"/>
    </source>
</evidence>
<dbReference type="PANTHER" id="PTHR32024:SF1">
    <property type="entry name" value="KTR SYSTEM POTASSIUM UPTAKE PROTEIN B"/>
    <property type="match status" value="1"/>
</dbReference>
<proteinExistence type="predicted"/>
<keyword evidence="6" id="KW-0630">Potassium</keyword>
<feature type="transmembrane region" description="Helical" evidence="10">
    <location>
        <begin position="422"/>
        <end position="441"/>
    </location>
</feature>
<organism evidence="11 12">
    <name type="scientific">Butyricicoccus intestinisimiae</name>
    <dbReference type="NCBI Taxonomy" id="2841509"/>
    <lineage>
        <taxon>Bacteria</taxon>
        <taxon>Bacillati</taxon>
        <taxon>Bacillota</taxon>
        <taxon>Clostridia</taxon>
        <taxon>Eubacteriales</taxon>
        <taxon>Butyricicoccaceae</taxon>
        <taxon>Butyricicoccus</taxon>
    </lineage>
</organism>
<evidence type="ECO:0000256" key="4">
    <source>
        <dbReference type="ARBA" id="ARBA00022538"/>
    </source>
</evidence>
<evidence type="ECO:0000256" key="2">
    <source>
        <dbReference type="ARBA" id="ARBA00022448"/>
    </source>
</evidence>
<dbReference type="Pfam" id="PF02386">
    <property type="entry name" value="TrkH"/>
    <property type="match status" value="1"/>
</dbReference>
<evidence type="ECO:0000256" key="6">
    <source>
        <dbReference type="ARBA" id="ARBA00022958"/>
    </source>
</evidence>
<accession>A0ABS6ET93</accession>
<feature type="transmembrane region" description="Helical" evidence="10">
    <location>
        <begin position="232"/>
        <end position="257"/>
    </location>
</feature>